<reference evidence="1" key="1">
    <citation type="submission" date="2018-04" db="EMBL/GenBank/DDBJ databases">
        <title>Whole genome sequencing of Hypsizygus marmoreus.</title>
        <authorList>
            <person name="Choi I.-G."/>
            <person name="Min B."/>
            <person name="Kim J.-G."/>
            <person name="Kim S."/>
            <person name="Oh Y.-L."/>
            <person name="Kong W.-S."/>
            <person name="Park H."/>
            <person name="Jeong J."/>
            <person name="Song E.-S."/>
        </authorList>
    </citation>
    <scope>NUCLEOTIDE SEQUENCE [LARGE SCALE GENOMIC DNA]</scope>
    <source>
        <strain evidence="1">51987-8</strain>
    </source>
</reference>
<gene>
    <name evidence="1" type="ORF">Hypma_000114</name>
</gene>
<dbReference type="InParanoid" id="A0A369K8S3"/>
<accession>A0A369K8S3</accession>
<proteinExistence type="predicted"/>
<dbReference type="AlphaFoldDB" id="A0A369K8S3"/>
<protein>
    <submittedName>
        <fullName evidence="1">Uncharacterized protein</fullName>
    </submittedName>
</protein>
<evidence type="ECO:0000313" key="2">
    <source>
        <dbReference type="Proteomes" id="UP000076154"/>
    </source>
</evidence>
<name>A0A369K8S3_HYPMA</name>
<keyword evidence="2" id="KW-1185">Reference proteome</keyword>
<evidence type="ECO:0000313" key="1">
    <source>
        <dbReference type="EMBL" id="RDB30991.1"/>
    </source>
</evidence>
<organism evidence="1 2">
    <name type="scientific">Hypsizygus marmoreus</name>
    <name type="common">White beech mushroom</name>
    <name type="synonym">Agaricus marmoreus</name>
    <dbReference type="NCBI Taxonomy" id="39966"/>
    <lineage>
        <taxon>Eukaryota</taxon>
        <taxon>Fungi</taxon>
        <taxon>Dikarya</taxon>
        <taxon>Basidiomycota</taxon>
        <taxon>Agaricomycotina</taxon>
        <taxon>Agaricomycetes</taxon>
        <taxon>Agaricomycetidae</taxon>
        <taxon>Agaricales</taxon>
        <taxon>Tricholomatineae</taxon>
        <taxon>Lyophyllaceae</taxon>
        <taxon>Hypsizygus</taxon>
    </lineage>
</organism>
<dbReference type="EMBL" id="LUEZ02000002">
    <property type="protein sequence ID" value="RDB30991.1"/>
    <property type="molecule type" value="Genomic_DNA"/>
</dbReference>
<sequence length="204" mass="23026">MHVRETSEPTSRLTDAFSDLNKIRNVLSDYIFPTLKCFLPMFFKGLAATRLRDPRGLAVVFWIQPFLRSDNIRLGSTDLTLLFVSRVPGQNIYPLALVIPGAAKTTSPPRALSTRQKVALVLLFLRRFDVDPRCGVLFGSECVKQVKTTAQDRRSDVAHLSQDGCKLYSVWDGLLKRLSSRQSQLQQPCGNVFYMAAVSHQRRP</sequence>
<comment type="caution">
    <text evidence="1">The sequence shown here is derived from an EMBL/GenBank/DDBJ whole genome shotgun (WGS) entry which is preliminary data.</text>
</comment>
<dbReference type="Proteomes" id="UP000076154">
    <property type="component" value="Unassembled WGS sequence"/>
</dbReference>